<dbReference type="InterPro" id="IPR014721">
    <property type="entry name" value="Ribsml_uS5_D2-typ_fold_subgr"/>
</dbReference>
<dbReference type="EMBL" id="PIPR01000001">
    <property type="protein sequence ID" value="RUO42116.1"/>
    <property type="molecule type" value="Genomic_DNA"/>
</dbReference>
<evidence type="ECO:0000256" key="1">
    <source>
        <dbReference type="ARBA" id="ARBA00002663"/>
    </source>
</evidence>
<comment type="caution">
    <text evidence="9">The sequence shown here is derived from an EMBL/GenBank/DDBJ whole genome shotgun (WGS) entry which is preliminary data.</text>
</comment>
<dbReference type="GO" id="GO:0004526">
    <property type="term" value="F:ribonuclease P activity"/>
    <property type="evidence" value="ECO:0007669"/>
    <property type="project" value="UniProtKB-UniRule"/>
</dbReference>
<keyword evidence="3 7" id="KW-0540">Nuclease</keyword>
<dbReference type="SUPFAM" id="SSF54211">
    <property type="entry name" value="Ribosomal protein S5 domain 2-like"/>
    <property type="match status" value="1"/>
</dbReference>
<name>A0A7Z6ZVI3_9GAMM</name>
<dbReference type="AlphaFoldDB" id="A0A7Z6ZVI3"/>
<sequence>MKQLAYGRELRLLTPSQFQYVFENPPVKAVTAELTMLAKPNSLGHPRLGITVSKKRAKRAVDRNRLKRKIRENFRLKQHKIPAFDIIVIAKSGITDIDNDILQQRLDYLWRTLAKRCAQYLLAASDSTSSSSVR</sequence>
<evidence type="ECO:0000256" key="3">
    <source>
        <dbReference type="ARBA" id="ARBA00022722"/>
    </source>
</evidence>
<comment type="function">
    <text evidence="1 7">RNaseP catalyzes the removal of the 5'-leader sequence from pre-tRNA to produce the mature 5'-terminus. It can also cleave other RNA substrates such as 4.5S RNA. The protein component plays an auxiliary but essential role in vivo by binding to the 5'-leader sequence and broadening the substrate specificity of the ribozyme.</text>
</comment>
<dbReference type="InterPro" id="IPR020568">
    <property type="entry name" value="Ribosomal_Su5_D2-typ_SF"/>
</dbReference>
<dbReference type="Pfam" id="PF00825">
    <property type="entry name" value="Ribonuclease_P"/>
    <property type="match status" value="1"/>
</dbReference>
<dbReference type="Proteomes" id="UP000287766">
    <property type="component" value="Unassembled WGS sequence"/>
</dbReference>
<dbReference type="InterPro" id="IPR020539">
    <property type="entry name" value="RNase_P_CS"/>
</dbReference>
<reference evidence="10" key="1">
    <citation type="journal article" date="2018" name="Front. Microbiol.">
        <title>Genome-Based Analysis Reveals the Taxonomy and Diversity of the Family Idiomarinaceae.</title>
        <authorList>
            <person name="Liu Y."/>
            <person name="Lai Q."/>
            <person name="Shao Z."/>
        </authorList>
    </citation>
    <scope>NUCLEOTIDE SEQUENCE [LARGE SCALE GENOMIC DNA]</scope>
    <source>
        <strain evidence="10">KYW314</strain>
    </source>
</reference>
<keyword evidence="10" id="KW-1185">Reference proteome</keyword>
<evidence type="ECO:0000256" key="4">
    <source>
        <dbReference type="ARBA" id="ARBA00022759"/>
    </source>
</evidence>
<dbReference type="PANTHER" id="PTHR33992">
    <property type="entry name" value="RIBONUCLEASE P PROTEIN COMPONENT"/>
    <property type="match status" value="1"/>
</dbReference>
<keyword evidence="6 7" id="KW-0694">RNA-binding</keyword>
<evidence type="ECO:0000256" key="8">
    <source>
        <dbReference type="NCBIfam" id="TIGR00188"/>
    </source>
</evidence>
<dbReference type="PANTHER" id="PTHR33992:SF1">
    <property type="entry name" value="RIBONUCLEASE P PROTEIN COMPONENT"/>
    <property type="match status" value="1"/>
</dbReference>
<comment type="subunit">
    <text evidence="7">Consists of a catalytic RNA component (M1 or rnpB) and a protein subunit.</text>
</comment>
<dbReference type="PROSITE" id="PS00648">
    <property type="entry name" value="RIBONUCLEASE_P"/>
    <property type="match status" value="1"/>
</dbReference>
<keyword evidence="5 7" id="KW-0378">Hydrolase</keyword>
<evidence type="ECO:0000256" key="6">
    <source>
        <dbReference type="ARBA" id="ARBA00022884"/>
    </source>
</evidence>
<dbReference type="GO" id="GO:0030677">
    <property type="term" value="C:ribonuclease P complex"/>
    <property type="evidence" value="ECO:0007669"/>
    <property type="project" value="TreeGrafter"/>
</dbReference>
<evidence type="ECO:0000313" key="9">
    <source>
        <dbReference type="EMBL" id="RUO42116.1"/>
    </source>
</evidence>
<dbReference type="InterPro" id="IPR000100">
    <property type="entry name" value="RNase_P"/>
</dbReference>
<dbReference type="EC" id="3.1.26.5" evidence="7 8"/>
<dbReference type="GO" id="GO:0042781">
    <property type="term" value="F:3'-tRNA processing endoribonuclease activity"/>
    <property type="evidence" value="ECO:0007669"/>
    <property type="project" value="TreeGrafter"/>
</dbReference>
<dbReference type="GO" id="GO:0000049">
    <property type="term" value="F:tRNA binding"/>
    <property type="evidence" value="ECO:0007669"/>
    <property type="project" value="UniProtKB-UniRule"/>
</dbReference>
<dbReference type="RefSeq" id="WP_169930838.1">
    <property type="nucleotide sequence ID" value="NZ_PIPR01000001.1"/>
</dbReference>
<protein>
    <recommendedName>
        <fullName evidence="7 8">Ribonuclease P protein component</fullName>
        <shortName evidence="7">RNase P protein</shortName>
        <shortName evidence="7">RNaseP protein</shortName>
        <ecNumber evidence="7 8">3.1.26.5</ecNumber>
    </recommendedName>
    <alternativeName>
        <fullName evidence="7">Protein C5</fullName>
    </alternativeName>
</protein>
<evidence type="ECO:0000313" key="10">
    <source>
        <dbReference type="Proteomes" id="UP000287766"/>
    </source>
</evidence>
<proteinExistence type="inferred from homology"/>
<evidence type="ECO:0000256" key="5">
    <source>
        <dbReference type="ARBA" id="ARBA00022801"/>
    </source>
</evidence>
<dbReference type="Gene3D" id="3.30.230.10">
    <property type="match status" value="1"/>
</dbReference>
<dbReference type="GO" id="GO:0001682">
    <property type="term" value="P:tRNA 5'-leader removal"/>
    <property type="evidence" value="ECO:0007669"/>
    <property type="project" value="UniProtKB-UniRule"/>
</dbReference>
<evidence type="ECO:0000256" key="7">
    <source>
        <dbReference type="HAMAP-Rule" id="MF_00227"/>
    </source>
</evidence>
<gene>
    <name evidence="7" type="primary">rnpA</name>
    <name evidence="9" type="ORF">CWE22_08210</name>
</gene>
<keyword evidence="4 7" id="KW-0255">Endonuclease</keyword>
<comment type="similarity">
    <text evidence="7">Belongs to the RnpA family.</text>
</comment>
<keyword evidence="2 7" id="KW-0819">tRNA processing</keyword>
<comment type="catalytic activity">
    <reaction evidence="7">
        <text>Endonucleolytic cleavage of RNA, removing 5'-extranucleotides from tRNA precursor.</text>
        <dbReference type="EC" id="3.1.26.5"/>
    </reaction>
</comment>
<organism evidence="9 10">
    <name type="scientific">Pseudidiomarina aestuarii</name>
    <dbReference type="NCBI Taxonomy" id="624146"/>
    <lineage>
        <taxon>Bacteria</taxon>
        <taxon>Pseudomonadati</taxon>
        <taxon>Pseudomonadota</taxon>
        <taxon>Gammaproteobacteria</taxon>
        <taxon>Alteromonadales</taxon>
        <taxon>Idiomarinaceae</taxon>
        <taxon>Pseudidiomarina</taxon>
    </lineage>
</organism>
<evidence type="ECO:0000256" key="2">
    <source>
        <dbReference type="ARBA" id="ARBA00022694"/>
    </source>
</evidence>
<dbReference type="NCBIfam" id="TIGR00188">
    <property type="entry name" value="rnpA"/>
    <property type="match status" value="1"/>
</dbReference>
<dbReference type="HAMAP" id="MF_00227">
    <property type="entry name" value="RNase_P"/>
    <property type="match status" value="1"/>
</dbReference>
<accession>A0A7Z6ZVI3</accession>